<evidence type="ECO:0000256" key="5">
    <source>
        <dbReference type="ARBA" id="ARBA00022989"/>
    </source>
</evidence>
<feature type="domain" description="ABC transmembrane type-1" evidence="8">
    <location>
        <begin position="70"/>
        <end position="292"/>
    </location>
</feature>
<dbReference type="Pfam" id="PF00528">
    <property type="entry name" value="BPD_transp_1"/>
    <property type="match status" value="1"/>
</dbReference>
<comment type="similarity">
    <text evidence="7">Belongs to the binding-protein-dependent transport system permease family.</text>
</comment>
<evidence type="ECO:0000313" key="9">
    <source>
        <dbReference type="EMBL" id="MBW7572638.1"/>
    </source>
</evidence>
<organism evidence="9 10">
    <name type="scientific">Caproiciproducens faecalis</name>
    <dbReference type="NCBI Taxonomy" id="2820301"/>
    <lineage>
        <taxon>Bacteria</taxon>
        <taxon>Bacillati</taxon>
        <taxon>Bacillota</taxon>
        <taxon>Clostridia</taxon>
        <taxon>Eubacteriales</taxon>
        <taxon>Acutalibacteraceae</taxon>
        <taxon>Caproiciproducens</taxon>
    </lineage>
</organism>
<evidence type="ECO:0000256" key="6">
    <source>
        <dbReference type="ARBA" id="ARBA00023136"/>
    </source>
</evidence>
<evidence type="ECO:0000256" key="1">
    <source>
        <dbReference type="ARBA" id="ARBA00004651"/>
    </source>
</evidence>
<dbReference type="PANTHER" id="PTHR43227:SF7">
    <property type="entry name" value="ARABINOOLIGOSACCHARIDES TRANSPORT SYSTEM PERMEASE PROTEIN ARAP"/>
    <property type="match status" value="1"/>
</dbReference>
<comment type="caution">
    <text evidence="9">The sequence shown here is derived from an EMBL/GenBank/DDBJ whole genome shotgun (WGS) entry which is preliminary data.</text>
</comment>
<name>A0ABS7DMV8_9FIRM</name>
<accession>A0ABS7DMV8</accession>
<dbReference type="InterPro" id="IPR035906">
    <property type="entry name" value="MetI-like_sf"/>
</dbReference>
<evidence type="ECO:0000259" key="8">
    <source>
        <dbReference type="PROSITE" id="PS50928"/>
    </source>
</evidence>
<dbReference type="InterPro" id="IPR000515">
    <property type="entry name" value="MetI-like"/>
</dbReference>
<dbReference type="CDD" id="cd06261">
    <property type="entry name" value="TM_PBP2"/>
    <property type="match status" value="1"/>
</dbReference>
<keyword evidence="3" id="KW-1003">Cell membrane</keyword>
<keyword evidence="10" id="KW-1185">Reference proteome</keyword>
<comment type="subcellular location">
    <subcellularLocation>
        <location evidence="1 7">Cell membrane</location>
        <topology evidence="1 7">Multi-pass membrane protein</topology>
    </subcellularLocation>
</comment>
<dbReference type="RefSeq" id="WP_219965028.1">
    <property type="nucleotide sequence ID" value="NZ_JAGFNZ010000002.1"/>
</dbReference>
<dbReference type="SUPFAM" id="SSF161098">
    <property type="entry name" value="MetI-like"/>
    <property type="match status" value="1"/>
</dbReference>
<reference evidence="9 10" key="1">
    <citation type="submission" date="2021-03" db="EMBL/GenBank/DDBJ databases">
        <title>Caproiciproducens sp. nov. isolated from feces of cow.</title>
        <authorList>
            <person name="Choi J.-Y."/>
        </authorList>
    </citation>
    <scope>NUCLEOTIDE SEQUENCE [LARGE SCALE GENOMIC DNA]</scope>
    <source>
        <strain evidence="9 10">AGMB10547</strain>
    </source>
</reference>
<evidence type="ECO:0000313" key="10">
    <source>
        <dbReference type="Proteomes" id="UP000719942"/>
    </source>
</evidence>
<keyword evidence="6 7" id="KW-0472">Membrane</keyword>
<dbReference type="InterPro" id="IPR050809">
    <property type="entry name" value="UgpAE/MalFG_permease"/>
</dbReference>
<evidence type="ECO:0000256" key="4">
    <source>
        <dbReference type="ARBA" id="ARBA00022692"/>
    </source>
</evidence>
<dbReference type="Gene3D" id="1.10.3720.10">
    <property type="entry name" value="MetI-like"/>
    <property type="match status" value="1"/>
</dbReference>
<sequence>MKTKNKAMIVIFLAPAVFLYAMVFLYPTIRTVIMSFFKVEGVTDAVSSWKFNGLGNFRTLFKTPLFVSAMQNIGLIWLVGGIGVMLISLLFGVILTSGVHGKSFFRSVIYLPNVISAVAMGTMWINYVYNPDFGLVNSTLRSLGFSKAAATQWTGPEMVFWSMLVAYCFGMVGYHMLIWMSGIERIPVDFYEAATIEGANVFQRFSRITLPLLKGVCRTNIVLWTVSTMAFFVWSQLFSPVNLSESTVTPMSYMYELVFGASNSAVTVRDSGAGAAIGVILTIVVVVVFLFTQLIVRHDDVEL</sequence>
<feature type="transmembrane region" description="Helical" evidence="7">
    <location>
        <begin position="75"/>
        <end position="96"/>
    </location>
</feature>
<evidence type="ECO:0000256" key="3">
    <source>
        <dbReference type="ARBA" id="ARBA00022475"/>
    </source>
</evidence>
<feature type="transmembrane region" description="Helical" evidence="7">
    <location>
        <begin position="221"/>
        <end position="238"/>
    </location>
</feature>
<dbReference type="PANTHER" id="PTHR43227">
    <property type="entry name" value="BLL4140 PROTEIN"/>
    <property type="match status" value="1"/>
</dbReference>
<dbReference type="Proteomes" id="UP000719942">
    <property type="component" value="Unassembled WGS sequence"/>
</dbReference>
<evidence type="ECO:0000256" key="2">
    <source>
        <dbReference type="ARBA" id="ARBA00022448"/>
    </source>
</evidence>
<dbReference type="PROSITE" id="PS50928">
    <property type="entry name" value="ABC_TM1"/>
    <property type="match status" value="1"/>
</dbReference>
<keyword evidence="2 7" id="KW-0813">Transport</keyword>
<feature type="transmembrane region" description="Helical" evidence="7">
    <location>
        <begin position="108"/>
        <end position="129"/>
    </location>
</feature>
<feature type="transmembrane region" description="Helical" evidence="7">
    <location>
        <begin position="7"/>
        <end position="29"/>
    </location>
</feature>
<keyword evidence="4 7" id="KW-0812">Transmembrane</keyword>
<keyword evidence="5 7" id="KW-1133">Transmembrane helix</keyword>
<evidence type="ECO:0000256" key="7">
    <source>
        <dbReference type="RuleBase" id="RU363032"/>
    </source>
</evidence>
<gene>
    <name evidence="9" type="ORF">J5W02_07405</name>
</gene>
<proteinExistence type="inferred from homology"/>
<feature type="transmembrane region" description="Helical" evidence="7">
    <location>
        <begin position="273"/>
        <end position="296"/>
    </location>
</feature>
<protein>
    <submittedName>
        <fullName evidence="9">Sugar ABC transporter permease</fullName>
    </submittedName>
</protein>
<dbReference type="EMBL" id="JAGFNZ010000002">
    <property type="protein sequence ID" value="MBW7572638.1"/>
    <property type="molecule type" value="Genomic_DNA"/>
</dbReference>
<feature type="transmembrane region" description="Helical" evidence="7">
    <location>
        <begin position="158"/>
        <end position="177"/>
    </location>
</feature>